<dbReference type="Pfam" id="PF13401">
    <property type="entry name" value="AAA_22"/>
    <property type="match status" value="1"/>
</dbReference>
<keyword evidence="3" id="KW-0067">ATP-binding</keyword>
<evidence type="ECO:0000259" key="2">
    <source>
        <dbReference type="Pfam" id="PF13401"/>
    </source>
</evidence>
<dbReference type="InterPro" id="IPR049945">
    <property type="entry name" value="AAA_22"/>
</dbReference>
<name>A0ABS6FNF6_9BACL</name>
<gene>
    <name evidence="3" type="ORF">KQJ23_07880</name>
</gene>
<dbReference type="EMBL" id="JAHLQJ010000005">
    <property type="protein sequence ID" value="MBU5671752.1"/>
    <property type="molecule type" value="Genomic_DNA"/>
</dbReference>
<feature type="region of interest" description="Disordered" evidence="1">
    <location>
        <begin position="515"/>
        <end position="553"/>
    </location>
</feature>
<dbReference type="Proteomes" id="UP000743001">
    <property type="component" value="Unassembled WGS sequence"/>
</dbReference>
<accession>A0ABS6FNF6</accession>
<comment type="caution">
    <text evidence="3">The sequence shown here is derived from an EMBL/GenBank/DDBJ whole genome shotgun (WGS) entry which is preliminary data.</text>
</comment>
<keyword evidence="3" id="KW-0547">Nucleotide-binding</keyword>
<evidence type="ECO:0000313" key="3">
    <source>
        <dbReference type="EMBL" id="MBU5671752.1"/>
    </source>
</evidence>
<proteinExistence type="predicted"/>
<protein>
    <submittedName>
        <fullName evidence="3">ATP-binding protein</fullName>
    </submittedName>
</protein>
<reference evidence="3 4" key="1">
    <citation type="submission" date="2021-06" db="EMBL/GenBank/DDBJ databases">
        <authorList>
            <person name="Sun Q."/>
            <person name="Li D."/>
        </authorList>
    </citation>
    <scope>NUCLEOTIDE SEQUENCE [LARGE SCALE GENOMIC DNA]</scope>
    <source>
        <strain evidence="3 4">MSJ-6</strain>
    </source>
</reference>
<dbReference type="GO" id="GO:0005524">
    <property type="term" value="F:ATP binding"/>
    <property type="evidence" value="ECO:0007669"/>
    <property type="project" value="UniProtKB-KW"/>
</dbReference>
<evidence type="ECO:0000313" key="4">
    <source>
        <dbReference type="Proteomes" id="UP000743001"/>
    </source>
</evidence>
<dbReference type="RefSeq" id="WP_216478308.1">
    <property type="nucleotide sequence ID" value="NZ_JAHLQJ010000005.1"/>
</dbReference>
<evidence type="ECO:0000256" key="1">
    <source>
        <dbReference type="SAM" id="MobiDB-lite"/>
    </source>
</evidence>
<feature type="domain" description="ORC1/DEAH AAA+ ATPase" evidence="2">
    <location>
        <begin position="144"/>
        <end position="295"/>
    </location>
</feature>
<sequence>MDRKANLEAMYHYTPSLIGRQVNAGYLTQEISGYKNNPFIEALPPIFEEEYVGAKIARFPDHNKEQRNLGKQTRLHLIQQIADYVEPLPSHLLVEQRLSRLIRHGYKARNPLTRESVKQFHIGFQNILESGVNDEGINLAGIRSTASGFAILGVSGQGKTTAIESSLLLYPQVIHHSTYQGQPFIRKQLVWLKLNCPHDGSLKGLCFNFLQAVDSVLETNYFRKFATKGSLVDMLLPVMAHIATLHGLGALVIDEIQNLSFMKSGGAERMLNYFTQLINTIGVPVILIGTFKAMKLLSGSFSQARRSTGQGDMIMDRLTEGEEWDYFVERLWKYQWTSTPTKLNDSLKREMYKLSQGIVDIAVKLYMLAQWEVIMNGGDTKERVTLGLLRDVARRHMQLVQPLLQVLKRNDPSAKILVDDLYPQWDVLDQFLRNSEEKVNLQGEIRSKLLRDENVELDQARYLELVKTAIDFGVPAESAEELAKRILLRNEAESDLVRLRKELLQEIELNGAAADIHNPISDNQTEEEQNKRPRKRTTRKTTPNVLDVDDLRNAVTSSADKSDKIYENLVELGSIPSEEDLSRLII</sequence>
<keyword evidence="4" id="KW-1185">Reference proteome</keyword>
<organism evidence="3 4">
    <name type="scientific">Paenibacillus brevis</name>
    <dbReference type="NCBI Taxonomy" id="2841508"/>
    <lineage>
        <taxon>Bacteria</taxon>
        <taxon>Bacillati</taxon>
        <taxon>Bacillota</taxon>
        <taxon>Bacilli</taxon>
        <taxon>Bacillales</taxon>
        <taxon>Paenibacillaceae</taxon>
        <taxon>Paenibacillus</taxon>
    </lineage>
</organism>